<reference evidence="11" key="1">
    <citation type="journal article" date="2008" name="Biol. Bull.">
        <title>cDNA sequences for transcription factors and signaling proteins of the hemichordate Saccoglossus kowalevskii: efficacy of the expressed sequence tag (EST) approach for evolutionary and developmental studies of a new organism.</title>
        <authorList>
            <person name="Freeman R.M. Jr."/>
            <person name="Wu M."/>
            <person name="Cordonnier-Pratt M.M."/>
            <person name="Pratt L.H."/>
            <person name="Gruber C.E."/>
            <person name="Smith M."/>
            <person name="Lander E.S."/>
            <person name="Stange-Thomann N."/>
            <person name="Lowe C.J."/>
            <person name="Gerhart J."/>
            <person name="Kirschner M."/>
        </authorList>
    </citation>
    <scope>NUCLEOTIDE SEQUENCE</scope>
</reference>
<dbReference type="PROSITE" id="PS50016">
    <property type="entry name" value="ZF_PHD_2"/>
    <property type="match status" value="1"/>
</dbReference>
<evidence type="ECO:0000256" key="4">
    <source>
        <dbReference type="ARBA" id="ARBA00022771"/>
    </source>
</evidence>
<keyword evidence="2" id="KW-0879">Wnt signaling pathway</keyword>
<comment type="function">
    <text evidence="7">Involved in signal transduction through the Wnt pathway.</text>
</comment>
<dbReference type="CDD" id="cd15551">
    <property type="entry name" value="PHD_PYGO"/>
    <property type="match status" value="1"/>
</dbReference>
<protein>
    <submittedName>
        <fullName evidence="11">Pygopus 1/2-like MW protein</fullName>
    </submittedName>
    <submittedName>
        <fullName evidence="13">Pygopus homolog 1-like</fullName>
    </submittedName>
</protein>
<dbReference type="Gene3D" id="3.30.40.10">
    <property type="entry name" value="Zinc/RING finger domain, C3HC4 (zinc finger)"/>
    <property type="match status" value="1"/>
</dbReference>
<dbReference type="PROSITE" id="PS01359">
    <property type="entry name" value="ZF_PHD_1"/>
    <property type="match status" value="1"/>
</dbReference>
<evidence type="ECO:0000313" key="13">
    <source>
        <dbReference type="RefSeq" id="XP_006811667.1"/>
    </source>
</evidence>
<evidence type="ECO:0000259" key="10">
    <source>
        <dbReference type="PROSITE" id="PS50016"/>
    </source>
</evidence>
<dbReference type="PANTHER" id="PTHR23194">
    <property type="entry name" value="PYGOPUS"/>
    <property type="match status" value="1"/>
</dbReference>
<evidence type="ECO:0000256" key="6">
    <source>
        <dbReference type="ARBA" id="ARBA00023242"/>
    </source>
</evidence>
<gene>
    <name evidence="13" type="primary">LOC102806144</name>
</gene>
<dbReference type="KEGG" id="sko:102806144"/>
<keyword evidence="4 8" id="KW-0863">Zinc-finger</keyword>
<proteinExistence type="evidence at transcript level"/>
<comment type="subcellular location">
    <subcellularLocation>
        <location evidence="1">Nucleus</location>
    </subcellularLocation>
</comment>
<dbReference type="InterPro" id="IPR013083">
    <property type="entry name" value="Znf_RING/FYVE/PHD"/>
</dbReference>
<keyword evidence="12" id="KW-1185">Reference proteome</keyword>
<evidence type="ECO:0000313" key="11">
    <source>
        <dbReference type="EMBL" id="ANS11590.1"/>
    </source>
</evidence>
<evidence type="ECO:0000256" key="2">
    <source>
        <dbReference type="ARBA" id="ARBA00022687"/>
    </source>
</evidence>
<evidence type="ECO:0000256" key="7">
    <source>
        <dbReference type="ARBA" id="ARBA00037400"/>
    </source>
</evidence>
<dbReference type="Proteomes" id="UP000694865">
    <property type="component" value="Unplaced"/>
</dbReference>
<dbReference type="InterPro" id="IPR052475">
    <property type="entry name" value="Wnt_Signal_Transd_Protein"/>
</dbReference>
<feature type="compositionally biased region" description="Basic residues" evidence="9">
    <location>
        <begin position="1"/>
        <end position="11"/>
    </location>
</feature>
<dbReference type="GeneID" id="102806144"/>
<dbReference type="SUPFAM" id="SSF57903">
    <property type="entry name" value="FYVE/PHD zinc finger"/>
    <property type="match status" value="1"/>
</dbReference>
<keyword evidence="5" id="KW-0862">Zinc</keyword>
<sequence>MPRERRLPKRFRSSDDSDQEGGSSSIDHHQKSLATNQPPSPSKKKKKVIKEVASPLPDLVSSLQVLTPKPSIADRSPIISVARQLPNSMNQNTGVNNCPTNNFTNMNSFNQQQSQQPLLTNVAHSGSQGNIPLQPIIINPNDPNAPAIYPCGICHREVHDNDDAILCESSCNFWFHRICTGMTEAAYTLLTAEQSAEWVCDMCIGKKKKVPMTRMKCKW</sequence>
<feature type="domain" description="PHD-type" evidence="10">
    <location>
        <begin position="148"/>
        <end position="206"/>
    </location>
</feature>
<keyword evidence="6" id="KW-0539">Nucleus</keyword>
<dbReference type="GO" id="GO:0005634">
    <property type="term" value="C:nucleus"/>
    <property type="evidence" value="ECO:0007669"/>
    <property type="project" value="UniProtKB-SubCell"/>
</dbReference>
<organism evidence="11">
    <name type="scientific">Saccoglossus kowalevskii</name>
    <name type="common">Acorn worm</name>
    <dbReference type="NCBI Taxonomy" id="10224"/>
    <lineage>
        <taxon>Eukaryota</taxon>
        <taxon>Metazoa</taxon>
        <taxon>Hemichordata</taxon>
        <taxon>Enteropneusta</taxon>
        <taxon>Harrimaniidae</taxon>
        <taxon>Saccoglossus</taxon>
    </lineage>
</organism>
<evidence type="ECO:0000256" key="8">
    <source>
        <dbReference type="PROSITE-ProRule" id="PRU00146"/>
    </source>
</evidence>
<dbReference type="InterPro" id="IPR019786">
    <property type="entry name" value="Zinc_finger_PHD-type_CS"/>
</dbReference>
<dbReference type="SMART" id="SM00249">
    <property type="entry name" value="PHD"/>
    <property type="match status" value="1"/>
</dbReference>
<name>A0A1B1JCE8_SACKO</name>
<feature type="region of interest" description="Disordered" evidence="9">
    <location>
        <begin position="1"/>
        <end position="48"/>
    </location>
</feature>
<evidence type="ECO:0000256" key="9">
    <source>
        <dbReference type="SAM" id="MobiDB-lite"/>
    </source>
</evidence>
<evidence type="ECO:0000256" key="3">
    <source>
        <dbReference type="ARBA" id="ARBA00022723"/>
    </source>
</evidence>
<dbReference type="EMBL" id="KU359111">
    <property type="protein sequence ID" value="ANS11590.1"/>
    <property type="molecule type" value="mRNA"/>
</dbReference>
<dbReference type="InterPro" id="IPR011011">
    <property type="entry name" value="Znf_FYVE_PHD"/>
</dbReference>
<dbReference type="PANTHER" id="PTHR23194:SF16">
    <property type="entry name" value="PROTEIN PYGOPUS"/>
    <property type="match status" value="1"/>
</dbReference>
<dbReference type="AlphaFoldDB" id="A0A1B1JCE8"/>
<dbReference type="FunFam" id="3.30.40.10:FF:000107">
    <property type="entry name" value="pygopus homolog 1"/>
    <property type="match status" value="1"/>
</dbReference>
<dbReference type="InterPro" id="IPR001965">
    <property type="entry name" value="Znf_PHD"/>
</dbReference>
<accession>A0A1B1JCE8</accession>
<dbReference type="GO" id="GO:0016055">
    <property type="term" value="P:Wnt signaling pathway"/>
    <property type="evidence" value="ECO:0007669"/>
    <property type="project" value="UniProtKB-KW"/>
</dbReference>
<reference evidence="13" key="3">
    <citation type="submission" date="2025-05" db="UniProtKB">
        <authorList>
            <consortium name="RefSeq"/>
        </authorList>
    </citation>
    <scope>IDENTIFICATION</scope>
    <source>
        <tissue evidence="13">Testes</tissue>
    </source>
</reference>
<evidence type="ECO:0000256" key="5">
    <source>
        <dbReference type="ARBA" id="ARBA00022833"/>
    </source>
</evidence>
<evidence type="ECO:0000313" key="12">
    <source>
        <dbReference type="Proteomes" id="UP000694865"/>
    </source>
</evidence>
<reference evidence="11" key="2">
    <citation type="submission" date="2015-12" db="EMBL/GenBank/DDBJ databases">
        <authorList>
            <person name="Shamseldin A."/>
            <person name="Moawad H."/>
            <person name="Abd El-Rahim W.M."/>
            <person name="Sadowsky M.J."/>
        </authorList>
    </citation>
    <scope>NUCLEOTIDE SEQUENCE</scope>
</reference>
<dbReference type="Pfam" id="PF00628">
    <property type="entry name" value="PHD"/>
    <property type="match status" value="1"/>
</dbReference>
<dbReference type="InterPro" id="IPR019787">
    <property type="entry name" value="Znf_PHD-finger"/>
</dbReference>
<keyword evidence="3" id="KW-0479">Metal-binding</keyword>
<dbReference type="RefSeq" id="XP_006811667.1">
    <property type="nucleotide sequence ID" value="XM_006811604.1"/>
</dbReference>
<dbReference type="GO" id="GO:0008270">
    <property type="term" value="F:zinc ion binding"/>
    <property type="evidence" value="ECO:0007669"/>
    <property type="project" value="UniProtKB-KW"/>
</dbReference>
<evidence type="ECO:0000256" key="1">
    <source>
        <dbReference type="ARBA" id="ARBA00004123"/>
    </source>
</evidence>
<dbReference type="OrthoDB" id="270215at2759"/>